<reference evidence="1 2" key="1">
    <citation type="submission" date="2017-05" db="EMBL/GenBank/DDBJ databases">
        <authorList>
            <person name="Song R."/>
            <person name="Chenine A.L."/>
            <person name="Ruprecht R.M."/>
        </authorList>
    </citation>
    <scope>NUCLEOTIDE SEQUENCE [LARGE SCALE GENOMIC DNA]</scope>
    <source>
        <strain evidence="1 2">S567_C10_BS</strain>
    </source>
</reference>
<dbReference type="Proteomes" id="UP000194857">
    <property type="component" value="Unassembled WGS sequence"/>
</dbReference>
<evidence type="ECO:0000313" key="1">
    <source>
        <dbReference type="EMBL" id="OTI63157.1"/>
    </source>
</evidence>
<dbReference type="EMBL" id="NFFZ01000004">
    <property type="protein sequence ID" value="OTI63157.1"/>
    <property type="molecule type" value="Genomic_DNA"/>
</dbReference>
<name>A0A241XRW7_PSEAI</name>
<dbReference type="RefSeq" id="WP_065327531.1">
    <property type="nucleotide sequence ID" value="NZ_CP115230.1"/>
</dbReference>
<dbReference type="AlphaFoldDB" id="A0A241XRW7"/>
<comment type="caution">
    <text evidence="1">The sequence shown here is derived from an EMBL/GenBank/DDBJ whole genome shotgun (WGS) entry which is preliminary data.</text>
</comment>
<evidence type="ECO:0000313" key="2">
    <source>
        <dbReference type="Proteomes" id="UP000194857"/>
    </source>
</evidence>
<organism evidence="1 2">
    <name type="scientific">Pseudomonas aeruginosa</name>
    <dbReference type="NCBI Taxonomy" id="287"/>
    <lineage>
        <taxon>Bacteria</taxon>
        <taxon>Pseudomonadati</taxon>
        <taxon>Pseudomonadota</taxon>
        <taxon>Gammaproteobacteria</taxon>
        <taxon>Pseudomonadales</taxon>
        <taxon>Pseudomonadaceae</taxon>
        <taxon>Pseudomonas</taxon>
    </lineage>
</organism>
<proteinExistence type="predicted"/>
<sequence length="62" mass="7095">MARQLTSEDLALLAQYKPAANVGQLYDTDDKFAEILWKAIPNFVYQAFSWMTVEQVRAQIVS</sequence>
<accession>A0A241XRW7</accession>
<gene>
    <name evidence="1" type="ORF">CAZ10_10000</name>
</gene>
<protein>
    <submittedName>
        <fullName evidence="1">Uncharacterized protein</fullName>
    </submittedName>
</protein>